<evidence type="ECO:0000256" key="5">
    <source>
        <dbReference type="SAM" id="MobiDB-lite"/>
    </source>
</evidence>
<reference evidence="8 9" key="1">
    <citation type="submission" date="2019-03" db="EMBL/GenBank/DDBJ databases">
        <title>Paracraurococcus aquatilis NE82 genome sequence.</title>
        <authorList>
            <person name="Zhao Y."/>
            <person name="Du Z."/>
        </authorList>
    </citation>
    <scope>NUCLEOTIDE SEQUENCE [LARGE SCALE GENOMIC DNA]</scope>
    <source>
        <strain evidence="8 9">NE82</strain>
    </source>
</reference>
<keyword evidence="2 4" id="KW-0067">ATP-binding</keyword>
<feature type="domain" description="RapZ C-terminal" evidence="7">
    <location>
        <begin position="176"/>
        <end position="294"/>
    </location>
</feature>
<dbReference type="GO" id="GO:0005525">
    <property type="term" value="F:GTP binding"/>
    <property type="evidence" value="ECO:0007669"/>
    <property type="project" value="UniProtKB-UniRule"/>
</dbReference>
<dbReference type="NCBIfam" id="NF003828">
    <property type="entry name" value="PRK05416.1"/>
    <property type="match status" value="1"/>
</dbReference>
<dbReference type="PANTHER" id="PTHR30448:SF0">
    <property type="entry name" value="RNASE ADAPTER PROTEIN RAPZ"/>
    <property type="match status" value="1"/>
</dbReference>
<feature type="compositionally biased region" description="Basic and acidic residues" evidence="5">
    <location>
        <begin position="335"/>
        <end position="344"/>
    </location>
</feature>
<dbReference type="Proteomes" id="UP000295023">
    <property type="component" value="Unassembled WGS sequence"/>
</dbReference>
<evidence type="ECO:0000313" key="9">
    <source>
        <dbReference type="Proteomes" id="UP000295023"/>
    </source>
</evidence>
<feature type="domain" description="RapZ-like N-terminal" evidence="6">
    <location>
        <begin position="16"/>
        <end position="169"/>
    </location>
</feature>
<evidence type="ECO:0000256" key="2">
    <source>
        <dbReference type="ARBA" id="ARBA00022840"/>
    </source>
</evidence>
<evidence type="ECO:0000313" key="8">
    <source>
        <dbReference type="EMBL" id="TCZ54260.1"/>
    </source>
</evidence>
<dbReference type="GO" id="GO:0005524">
    <property type="term" value="F:ATP binding"/>
    <property type="evidence" value="ECO:0007669"/>
    <property type="project" value="UniProtKB-UniRule"/>
</dbReference>
<evidence type="ECO:0000256" key="1">
    <source>
        <dbReference type="ARBA" id="ARBA00022741"/>
    </source>
</evidence>
<dbReference type="AlphaFoldDB" id="A0A4R4D664"/>
<gene>
    <name evidence="8" type="primary">rapZ</name>
    <name evidence="8" type="ORF">EXY23_23415</name>
</gene>
<dbReference type="InterPro" id="IPR005337">
    <property type="entry name" value="RapZ-like"/>
</dbReference>
<evidence type="ECO:0000259" key="7">
    <source>
        <dbReference type="Pfam" id="PF22740"/>
    </source>
</evidence>
<dbReference type="OrthoDB" id="9784461at2"/>
<proteinExistence type="inferred from homology"/>
<dbReference type="Pfam" id="PF22740">
    <property type="entry name" value="PapZ_C"/>
    <property type="match status" value="1"/>
</dbReference>
<organism evidence="8 9">
    <name type="scientific">Roseicella aquatilis</name>
    <dbReference type="NCBI Taxonomy" id="2527868"/>
    <lineage>
        <taxon>Bacteria</taxon>
        <taxon>Pseudomonadati</taxon>
        <taxon>Pseudomonadota</taxon>
        <taxon>Alphaproteobacteria</taxon>
        <taxon>Acetobacterales</taxon>
        <taxon>Roseomonadaceae</taxon>
        <taxon>Roseicella</taxon>
    </lineage>
</organism>
<dbReference type="InterPro" id="IPR053930">
    <property type="entry name" value="RapZ-like_N"/>
</dbReference>
<keyword evidence="1 4" id="KW-0547">Nucleotide-binding</keyword>
<dbReference type="InterPro" id="IPR053931">
    <property type="entry name" value="RapZ_C"/>
</dbReference>
<dbReference type="HAMAP" id="MF_00636">
    <property type="entry name" value="RapZ_like"/>
    <property type="match status" value="1"/>
</dbReference>
<dbReference type="RefSeq" id="WP_132295622.1">
    <property type="nucleotide sequence ID" value="NZ_SKBM01000033.1"/>
</dbReference>
<accession>A0A4R4D664</accession>
<feature type="binding site" evidence="4">
    <location>
        <begin position="21"/>
        <end position="28"/>
    </location>
    <ligand>
        <name>ATP</name>
        <dbReference type="ChEBI" id="CHEBI:30616"/>
    </ligand>
</feature>
<keyword evidence="3 4" id="KW-0342">GTP-binding</keyword>
<evidence type="ECO:0000259" key="6">
    <source>
        <dbReference type="Pfam" id="PF03668"/>
    </source>
</evidence>
<dbReference type="Pfam" id="PF03668">
    <property type="entry name" value="RapZ-like_N"/>
    <property type="match status" value="1"/>
</dbReference>
<protein>
    <submittedName>
        <fullName evidence="8">RNase adapter RapZ</fullName>
    </submittedName>
</protein>
<dbReference type="EMBL" id="SKBM01000033">
    <property type="protein sequence ID" value="TCZ54260.1"/>
    <property type="molecule type" value="Genomic_DNA"/>
</dbReference>
<dbReference type="PANTHER" id="PTHR30448">
    <property type="entry name" value="RNASE ADAPTER PROTEIN RAPZ"/>
    <property type="match status" value="1"/>
</dbReference>
<dbReference type="InterPro" id="IPR027417">
    <property type="entry name" value="P-loop_NTPase"/>
</dbReference>
<evidence type="ECO:0000256" key="3">
    <source>
        <dbReference type="ARBA" id="ARBA00023134"/>
    </source>
</evidence>
<sequence length="344" mass="36768">MSGGDVPEGSQPTRPVVLVTGLSGAGKASILKLLEDLGFETVDNPPLRVLEELVEDGEEPIAAGIDARTRGFVPDEALATLGRLRAQPGIATTLVYATAEDTVLLRRYTETRRRHPLAPGGSLGNRVIDGIAREKALLAPLQDAADLVIDTSDLPLPALRQLVERRFRPEGTPGLAIQVMSFGFPKGLPREADLVFDVRFLRNPHYVPALKPQTGRDPEVAAYVEGDPDFPGFWNRLVGFIDPLLPRYVAEGKKYLTVALGCTGGKHRSVLVAERLADHLRSAGWRADVTHRELAQREPSGIDPAGGPGHRTAAPPPGKGSAGGEDAPTLLSGAEGREALTRIP</sequence>
<name>A0A4R4D664_9PROT</name>
<feature type="binding site" evidence="4">
    <location>
        <begin position="66"/>
        <end position="69"/>
    </location>
    <ligand>
        <name>GTP</name>
        <dbReference type="ChEBI" id="CHEBI:37565"/>
    </ligand>
</feature>
<comment type="caution">
    <text evidence="8">The sequence shown here is derived from an EMBL/GenBank/DDBJ whole genome shotgun (WGS) entry which is preliminary data.</text>
</comment>
<evidence type="ECO:0000256" key="4">
    <source>
        <dbReference type="HAMAP-Rule" id="MF_00636"/>
    </source>
</evidence>
<keyword evidence="9" id="KW-1185">Reference proteome</keyword>
<feature type="region of interest" description="Disordered" evidence="5">
    <location>
        <begin position="296"/>
        <end position="344"/>
    </location>
</feature>
<dbReference type="SUPFAM" id="SSF52540">
    <property type="entry name" value="P-loop containing nucleoside triphosphate hydrolases"/>
    <property type="match status" value="1"/>
</dbReference>